<evidence type="ECO:0000313" key="3">
    <source>
        <dbReference type="Proteomes" id="UP000005408"/>
    </source>
</evidence>
<reference evidence="2" key="1">
    <citation type="submission" date="2022-08" db="UniProtKB">
        <authorList>
            <consortium name="EnsemblMetazoa"/>
        </authorList>
    </citation>
    <scope>IDENTIFICATION</scope>
    <source>
        <strain evidence="2">05x7-T-G4-1.051#20</strain>
    </source>
</reference>
<name>A0A8W8KZ23_MAGGI</name>
<dbReference type="AlphaFoldDB" id="A0A8W8KZ23"/>
<dbReference type="Proteomes" id="UP000005408">
    <property type="component" value="Unassembled WGS sequence"/>
</dbReference>
<accession>A0A8W8KZ23</accession>
<organism evidence="2 3">
    <name type="scientific">Magallana gigas</name>
    <name type="common">Pacific oyster</name>
    <name type="synonym">Crassostrea gigas</name>
    <dbReference type="NCBI Taxonomy" id="29159"/>
    <lineage>
        <taxon>Eukaryota</taxon>
        <taxon>Metazoa</taxon>
        <taxon>Spiralia</taxon>
        <taxon>Lophotrochozoa</taxon>
        <taxon>Mollusca</taxon>
        <taxon>Bivalvia</taxon>
        <taxon>Autobranchia</taxon>
        <taxon>Pteriomorphia</taxon>
        <taxon>Ostreida</taxon>
        <taxon>Ostreoidea</taxon>
        <taxon>Ostreidae</taxon>
        <taxon>Magallana</taxon>
    </lineage>
</organism>
<keyword evidence="3" id="KW-1185">Reference proteome</keyword>
<feature type="compositionally biased region" description="Polar residues" evidence="1">
    <location>
        <begin position="52"/>
        <end position="62"/>
    </location>
</feature>
<feature type="region of interest" description="Disordered" evidence="1">
    <location>
        <begin position="52"/>
        <end position="80"/>
    </location>
</feature>
<evidence type="ECO:0000256" key="1">
    <source>
        <dbReference type="SAM" id="MobiDB-lite"/>
    </source>
</evidence>
<dbReference type="EnsemblMetazoa" id="G25905.1">
    <property type="protein sequence ID" value="G25905.1:cds"/>
    <property type="gene ID" value="G25905"/>
</dbReference>
<evidence type="ECO:0000313" key="2">
    <source>
        <dbReference type="EnsemblMetazoa" id="G25905.1:cds"/>
    </source>
</evidence>
<feature type="compositionally biased region" description="Polar residues" evidence="1">
    <location>
        <begin position="22"/>
        <end position="35"/>
    </location>
</feature>
<proteinExistence type="predicted"/>
<protein>
    <submittedName>
        <fullName evidence="2">Uncharacterized protein</fullName>
    </submittedName>
</protein>
<sequence length="94" mass="9654">MDLRNGKSIDNFHGMFPMRPTSAPTTSIGATPTAPSSVRLQGLQKARRILSDLTSSPSTGIPSPNVPARPSNGAVGSTSNYIVSSSALSPSVLS</sequence>
<feature type="region of interest" description="Disordered" evidence="1">
    <location>
        <begin position="1"/>
        <end position="35"/>
    </location>
</feature>